<evidence type="ECO:0000259" key="3">
    <source>
        <dbReference type="Pfam" id="PF13359"/>
    </source>
</evidence>
<sequence>MAQQHNISYCLRRFLPIYSLFAFISRLNAYSTGQIGYMQRSGVRDNTDASVCKFLITKKIWKKLSEPEILVVFLVVVDDGNPWKLRSRSRICSQHFVGGEKSEHPNSPAYLQDNIPRKNLLETKEHRKSTITSTIKSTAEIGCRPIIQYADEKVGRNPLNENDSLLSYQQGFQGFSSIKDEQDLIDIAGVSFSRFQLLLEAAGNCYTGPTVKNNMLLIFLIKMKLGLTYSSIGVLFVGKKVIIVMPPCLQNGTFTADEVRETQKNASLRIDVERIMQRIKTYQITKNLPLSDFGHSDNIIFMACVSVNLQPPIIRSNESKKVFN</sequence>
<dbReference type="EMBL" id="JAQQBS010000001">
    <property type="protein sequence ID" value="KAK0176933.1"/>
    <property type="molecule type" value="Genomic_DNA"/>
</dbReference>
<accession>A0AA39KWV8</accession>
<organism evidence="4 5">
    <name type="scientific">Microctonus aethiopoides</name>
    <dbReference type="NCBI Taxonomy" id="144406"/>
    <lineage>
        <taxon>Eukaryota</taxon>
        <taxon>Metazoa</taxon>
        <taxon>Ecdysozoa</taxon>
        <taxon>Arthropoda</taxon>
        <taxon>Hexapoda</taxon>
        <taxon>Insecta</taxon>
        <taxon>Pterygota</taxon>
        <taxon>Neoptera</taxon>
        <taxon>Endopterygota</taxon>
        <taxon>Hymenoptera</taxon>
        <taxon>Apocrita</taxon>
        <taxon>Ichneumonoidea</taxon>
        <taxon>Braconidae</taxon>
        <taxon>Euphorinae</taxon>
        <taxon>Microctonus</taxon>
    </lineage>
</organism>
<name>A0AA39KWV8_9HYME</name>
<dbReference type="PANTHER" id="PTHR23080">
    <property type="entry name" value="THAP DOMAIN PROTEIN"/>
    <property type="match status" value="1"/>
</dbReference>
<feature type="domain" description="DDE Tnp4" evidence="3">
    <location>
        <begin position="239"/>
        <end position="305"/>
    </location>
</feature>
<proteinExistence type="predicted"/>
<protein>
    <recommendedName>
        <fullName evidence="3">DDE Tnp4 domain-containing protein</fullName>
    </recommendedName>
</protein>
<reference evidence="4" key="1">
    <citation type="journal article" date="2023" name="bioRxiv">
        <title>Scaffold-level genome assemblies of two parasitoid biocontrol wasps reveal the parthenogenesis mechanism and an associated novel virus.</title>
        <authorList>
            <person name="Inwood S."/>
            <person name="Skelly J."/>
            <person name="Guhlin J."/>
            <person name="Harrop T."/>
            <person name="Goldson S."/>
            <person name="Dearden P."/>
        </authorList>
    </citation>
    <scope>NUCLEOTIDE SEQUENCE</scope>
    <source>
        <strain evidence="4">Irish</strain>
        <tissue evidence="4">Whole body</tissue>
    </source>
</reference>
<keyword evidence="5" id="KW-1185">Reference proteome</keyword>
<dbReference type="Proteomes" id="UP001168990">
    <property type="component" value="Unassembled WGS sequence"/>
</dbReference>
<dbReference type="InterPro" id="IPR027806">
    <property type="entry name" value="HARBI1_dom"/>
</dbReference>
<gene>
    <name evidence="4" type="ORF">PV328_001031</name>
</gene>
<evidence type="ECO:0000313" key="4">
    <source>
        <dbReference type="EMBL" id="KAK0176933.1"/>
    </source>
</evidence>
<comment type="caution">
    <text evidence="4">The sequence shown here is derived from an EMBL/GenBank/DDBJ whole genome shotgun (WGS) entry which is preliminary data.</text>
</comment>
<dbReference type="Pfam" id="PF13359">
    <property type="entry name" value="DDE_Tnp_4"/>
    <property type="match status" value="1"/>
</dbReference>
<comment type="cofactor">
    <cofactor evidence="1">
        <name>a divalent metal cation</name>
        <dbReference type="ChEBI" id="CHEBI:60240"/>
    </cofactor>
</comment>
<evidence type="ECO:0000256" key="1">
    <source>
        <dbReference type="ARBA" id="ARBA00001968"/>
    </source>
</evidence>
<dbReference type="PANTHER" id="PTHR23080:SF133">
    <property type="entry name" value="SI:CH211-262I1.5-RELATED"/>
    <property type="match status" value="1"/>
</dbReference>
<reference evidence="4" key="2">
    <citation type="submission" date="2023-03" db="EMBL/GenBank/DDBJ databases">
        <authorList>
            <person name="Inwood S.N."/>
            <person name="Skelly J.G."/>
            <person name="Guhlin J."/>
            <person name="Harrop T.W.R."/>
            <person name="Goldson S.G."/>
            <person name="Dearden P.K."/>
        </authorList>
    </citation>
    <scope>NUCLEOTIDE SEQUENCE</scope>
    <source>
        <strain evidence="4">Irish</strain>
        <tissue evidence="4">Whole body</tissue>
    </source>
</reference>
<evidence type="ECO:0000313" key="5">
    <source>
        <dbReference type="Proteomes" id="UP001168990"/>
    </source>
</evidence>
<keyword evidence="2" id="KW-0479">Metal-binding</keyword>
<dbReference type="AlphaFoldDB" id="A0AA39KWV8"/>
<dbReference type="GO" id="GO:0046872">
    <property type="term" value="F:metal ion binding"/>
    <property type="evidence" value="ECO:0007669"/>
    <property type="project" value="UniProtKB-KW"/>
</dbReference>
<evidence type="ECO:0000256" key="2">
    <source>
        <dbReference type="ARBA" id="ARBA00022723"/>
    </source>
</evidence>